<dbReference type="AlphaFoldDB" id="A0A0F9RA97"/>
<gene>
    <name evidence="1" type="ORF">LCGC14_0917860</name>
</gene>
<evidence type="ECO:0000313" key="1">
    <source>
        <dbReference type="EMBL" id="KKN22171.1"/>
    </source>
</evidence>
<protein>
    <submittedName>
        <fullName evidence="1">Uncharacterized protein</fullName>
    </submittedName>
</protein>
<reference evidence="1" key="1">
    <citation type="journal article" date="2015" name="Nature">
        <title>Complex archaea that bridge the gap between prokaryotes and eukaryotes.</title>
        <authorList>
            <person name="Spang A."/>
            <person name="Saw J.H."/>
            <person name="Jorgensen S.L."/>
            <person name="Zaremba-Niedzwiedzka K."/>
            <person name="Martijn J."/>
            <person name="Lind A.E."/>
            <person name="van Eijk R."/>
            <person name="Schleper C."/>
            <person name="Guy L."/>
            <person name="Ettema T.J."/>
        </authorList>
    </citation>
    <scope>NUCLEOTIDE SEQUENCE</scope>
</reference>
<accession>A0A0F9RA97</accession>
<sequence length="74" mass="8315">MKPSKGQRKKIQQVMKQNPNAEYAITEGGLLKVTEDARNTKNYTHQVSYYGPRGGWLETETYNGSNLLHTESGA</sequence>
<organism evidence="1">
    <name type="scientific">marine sediment metagenome</name>
    <dbReference type="NCBI Taxonomy" id="412755"/>
    <lineage>
        <taxon>unclassified sequences</taxon>
        <taxon>metagenomes</taxon>
        <taxon>ecological metagenomes</taxon>
    </lineage>
</organism>
<name>A0A0F9RA97_9ZZZZ</name>
<dbReference type="EMBL" id="LAZR01003087">
    <property type="protein sequence ID" value="KKN22171.1"/>
    <property type="molecule type" value="Genomic_DNA"/>
</dbReference>
<comment type="caution">
    <text evidence="1">The sequence shown here is derived from an EMBL/GenBank/DDBJ whole genome shotgun (WGS) entry which is preliminary data.</text>
</comment>
<proteinExistence type="predicted"/>